<accession>A0A9X7EB23</accession>
<dbReference type="RefSeq" id="WP_098773515.1">
    <property type="nucleotide sequence ID" value="NZ_NUQH01000032.1"/>
</dbReference>
<evidence type="ECO:0000313" key="1">
    <source>
        <dbReference type="EMBL" id="PHG83947.1"/>
    </source>
</evidence>
<evidence type="ECO:0000313" key="2">
    <source>
        <dbReference type="Proteomes" id="UP000225135"/>
    </source>
</evidence>
<dbReference type="EMBL" id="NUUR01000009">
    <property type="protein sequence ID" value="PHG83947.1"/>
    <property type="molecule type" value="Genomic_DNA"/>
</dbReference>
<dbReference type="Proteomes" id="UP000225135">
    <property type="component" value="Unassembled WGS sequence"/>
</dbReference>
<organism evidence="1 2">
    <name type="scientific">Bacillus cereus</name>
    <dbReference type="NCBI Taxonomy" id="1396"/>
    <lineage>
        <taxon>Bacteria</taxon>
        <taxon>Bacillati</taxon>
        <taxon>Bacillota</taxon>
        <taxon>Bacilli</taxon>
        <taxon>Bacillales</taxon>
        <taxon>Bacillaceae</taxon>
        <taxon>Bacillus</taxon>
        <taxon>Bacillus cereus group</taxon>
    </lineage>
</organism>
<proteinExistence type="predicted"/>
<sequence length="94" mass="11096">MPSLELEGARVDFEGDEERVKATYYYDGIRLGSDTFDIKDAIDGKFGYHKTEYDYQLGRVEEEFWIRWLERKVVLVLITHFGGVRSQKEVWADL</sequence>
<comment type="caution">
    <text evidence="1">The sequence shown here is derived from an EMBL/GenBank/DDBJ whole genome shotgun (WGS) entry which is preliminary data.</text>
</comment>
<protein>
    <submittedName>
        <fullName evidence="1">Uncharacterized protein</fullName>
    </submittedName>
</protein>
<dbReference type="AlphaFoldDB" id="A0A9X7EB23"/>
<gene>
    <name evidence="1" type="ORF">COI69_03995</name>
</gene>
<name>A0A9X7EB23_BACCE</name>
<reference evidence="1 2" key="1">
    <citation type="submission" date="2017-09" db="EMBL/GenBank/DDBJ databases">
        <title>Large-scale bioinformatics analysis of Bacillus genomes uncovers conserved roles of natural products in bacterial physiology.</title>
        <authorList>
            <consortium name="Agbiome Team Llc"/>
            <person name="Bleich R.M."/>
            <person name="Grubbs K.J."/>
            <person name="Santa Maria K.C."/>
            <person name="Allen S.E."/>
            <person name="Farag S."/>
            <person name="Shank E.A."/>
            <person name="Bowers A."/>
        </authorList>
    </citation>
    <scope>NUCLEOTIDE SEQUENCE [LARGE SCALE GENOMIC DNA]</scope>
    <source>
        <strain evidence="1 2">AFS029792</strain>
    </source>
</reference>